<reference evidence="2" key="1">
    <citation type="journal article" date="2021" name="Front. Microbiol.">
        <title>Comprehensive Comparative Genomics and Phenotyping of Methylobacterium Species.</title>
        <authorList>
            <person name="Alessa O."/>
            <person name="Ogura Y."/>
            <person name="Fujitani Y."/>
            <person name="Takami H."/>
            <person name="Hayashi T."/>
            <person name="Sahin N."/>
            <person name="Tani A."/>
        </authorList>
    </citation>
    <scope>NUCLEOTIDE SEQUENCE</scope>
    <source>
        <strain evidence="2">DSM 17168</strain>
    </source>
</reference>
<feature type="compositionally biased region" description="Gly residues" evidence="1">
    <location>
        <begin position="16"/>
        <end position="40"/>
    </location>
</feature>
<gene>
    <name evidence="2" type="ORF">GMJLKIPL_2010</name>
</gene>
<accession>A0ABQ4SAF2</accession>
<evidence type="ECO:0000313" key="3">
    <source>
        <dbReference type="Proteomes" id="UP001055153"/>
    </source>
</evidence>
<organism evidence="2 3">
    <name type="scientific">Methylobacterium isbiliense</name>
    <dbReference type="NCBI Taxonomy" id="315478"/>
    <lineage>
        <taxon>Bacteria</taxon>
        <taxon>Pseudomonadati</taxon>
        <taxon>Pseudomonadota</taxon>
        <taxon>Alphaproteobacteria</taxon>
        <taxon>Hyphomicrobiales</taxon>
        <taxon>Methylobacteriaceae</taxon>
        <taxon>Methylobacterium</taxon>
    </lineage>
</organism>
<keyword evidence="3" id="KW-1185">Reference proteome</keyword>
<reference evidence="2" key="2">
    <citation type="submission" date="2021-08" db="EMBL/GenBank/DDBJ databases">
        <authorList>
            <person name="Tani A."/>
            <person name="Ola A."/>
            <person name="Ogura Y."/>
            <person name="Katsura K."/>
            <person name="Hayashi T."/>
        </authorList>
    </citation>
    <scope>NUCLEOTIDE SEQUENCE</scope>
    <source>
        <strain evidence="2">DSM 17168</strain>
    </source>
</reference>
<evidence type="ECO:0000256" key="1">
    <source>
        <dbReference type="SAM" id="MobiDB-lite"/>
    </source>
</evidence>
<feature type="compositionally biased region" description="Low complexity" evidence="1">
    <location>
        <begin position="41"/>
        <end position="50"/>
    </location>
</feature>
<sequence>MLFASAVAATPTRAAPGGGPAGGQGNGRQSGQQSGEGNGQQNGQKNQQEQVDTEHLFGFSEGAETGQKGEQEVVLDTVTRIGKRRAGPGPSTYRVLDTKLGYQFDPTDGFSIELGAFGDLRRVRTIADLDDKAFGTFDGVSVELKYQFLHASAEQPVGLALELRPRFARVLPVEGNGANVFDMESVLQLDVQVVPGRLWYGANVSFEPAAGRRRGSGGAGFRSSTFLVSQSLVGRIAENTFLGPEIRYLRGYDGTFLNQLESVALTLGPALHHRFTEKTWLTLAYAGQVWGRDTDRAYARRALGLSQFERHALRVKVGVEF</sequence>
<feature type="region of interest" description="Disordered" evidence="1">
    <location>
        <begin position="1"/>
        <end position="50"/>
    </location>
</feature>
<evidence type="ECO:0000313" key="2">
    <source>
        <dbReference type="EMBL" id="GJE00092.1"/>
    </source>
</evidence>
<proteinExistence type="predicted"/>
<name>A0ABQ4SAF2_9HYPH</name>
<comment type="caution">
    <text evidence="2">The sequence shown here is derived from an EMBL/GenBank/DDBJ whole genome shotgun (WGS) entry which is preliminary data.</text>
</comment>
<dbReference type="EMBL" id="BPQQ01000022">
    <property type="protein sequence ID" value="GJE00092.1"/>
    <property type="molecule type" value="Genomic_DNA"/>
</dbReference>
<evidence type="ECO:0008006" key="4">
    <source>
        <dbReference type="Google" id="ProtNLM"/>
    </source>
</evidence>
<protein>
    <recommendedName>
        <fullName evidence="4">Transporter</fullName>
    </recommendedName>
</protein>
<dbReference type="Proteomes" id="UP001055153">
    <property type="component" value="Unassembled WGS sequence"/>
</dbReference>